<evidence type="ECO:0000313" key="1">
    <source>
        <dbReference type="EMBL" id="JAE30058.1"/>
    </source>
</evidence>
<protein>
    <submittedName>
        <fullName evidence="1">Uncharacterized protein</fullName>
    </submittedName>
</protein>
<reference evidence="1" key="1">
    <citation type="submission" date="2014-09" db="EMBL/GenBank/DDBJ databases">
        <authorList>
            <person name="Magalhaes I.L.F."/>
            <person name="Oliveira U."/>
            <person name="Santos F.R."/>
            <person name="Vidigal T.H.D.A."/>
            <person name="Brescovit A.D."/>
            <person name="Santos A.J."/>
        </authorList>
    </citation>
    <scope>NUCLEOTIDE SEQUENCE</scope>
    <source>
        <tissue evidence="1">Shoot tissue taken approximately 20 cm above the soil surface</tissue>
    </source>
</reference>
<sequence>MNTTRVKLKDDTTTIISELAS</sequence>
<proteinExistence type="predicted"/>
<organism evidence="1">
    <name type="scientific">Arundo donax</name>
    <name type="common">Giant reed</name>
    <name type="synonym">Donax arundinaceus</name>
    <dbReference type="NCBI Taxonomy" id="35708"/>
    <lineage>
        <taxon>Eukaryota</taxon>
        <taxon>Viridiplantae</taxon>
        <taxon>Streptophyta</taxon>
        <taxon>Embryophyta</taxon>
        <taxon>Tracheophyta</taxon>
        <taxon>Spermatophyta</taxon>
        <taxon>Magnoliopsida</taxon>
        <taxon>Liliopsida</taxon>
        <taxon>Poales</taxon>
        <taxon>Poaceae</taxon>
        <taxon>PACMAD clade</taxon>
        <taxon>Arundinoideae</taxon>
        <taxon>Arundineae</taxon>
        <taxon>Arundo</taxon>
    </lineage>
</organism>
<accession>A0A0A9HAZ9</accession>
<reference evidence="1" key="2">
    <citation type="journal article" date="2015" name="Data Brief">
        <title>Shoot transcriptome of the giant reed, Arundo donax.</title>
        <authorList>
            <person name="Barrero R.A."/>
            <person name="Guerrero F.D."/>
            <person name="Moolhuijzen P."/>
            <person name="Goolsby J.A."/>
            <person name="Tidwell J."/>
            <person name="Bellgard S.E."/>
            <person name="Bellgard M.I."/>
        </authorList>
    </citation>
    <scope>NUCLEOTIDE SEQUENCE</scope>
    <source>
        <tissue evidence="1">Shoot tissue taken approximately 20 cm above the soil surface</tissue>
    </source>
</reference>
<dbReference type="AlphaFoldDB" id="A0A0A9HAZ9"/>
<dbReference type="EMBL" id="GBRH01167838">
    <property type="protein sequence ID" value="JAE30058.1"/>
    <property type="molecule type" value="Transcribed_RNA"/>
</dbReference>
<name>A0A0A9HAZ9_ARUDO</name>